<keyword evidence="6 10" id="KW-0812">Transmembrane</keyword>
<keyword evidence="5" id="KW-1003">Cell membrane</keyword>
<sequence>MQVKEGKQYKKMTETPVPRLIITLGIPTTISMLVTNIYNLADTYFVGQIGTSASGAVGIVFGLMAIIQAFGFMFGHGAGSIISRKLGEQDTDSATKFASTSFFWSFVVGMLISVSGLVFLNPLMRLLGSTNTILLFARTYGFYILLAAPLMTSSFVMNNILRYEGRASSAMIGLIAGGILNILGDWVFMKKCNMGMEGAGLSTAISQVISFGILLYLFLSGKTQSKISFRFVSKDMGDILKVMNTGFPSLTRQGLSSISTMIMNGQARIYGDAAVAAMTIVNRICFFIFAIGLGIGQGFQPVSAFNYGAKKYSRVKKGFFFTWAAGEIFMAGFAVIGMLLSYRLVGFFRSDPQVILIGTFALRAQLIALFFQPLSVCMNMMLQSVGKNGAATFLSTLRSGLLFIPIIFILSGCIGLTGVEVSQAVSDILTFFIAIPFMVVFFRNLPEDVSENNS</sequence>
<comment type="subcellular location">
    <subcellularLocation>
        <location evidence="1">Cell membrane</location>
        <topology evidence="1">Multi-pass membrane protein</topology>
    </subcellularLocation>
</comment>
<keyword evidence="4" id="KW-0813">Transport</keyword>
<evidence type="ECO:0000256" key="8">
    <source>
        <dbReference type="ARBA" id="ARBA00023136"/>
    </source>
</evidence>
<dbReference type="RefSeq" id="WP_092559347.1">
    <property type="nucleotide sequence ID" value="NZ_FOYZ01000002.1"/>
</dbReference>
<dbReference type="PANTHER" id="PTHR43823">
    <property type="entry name" value="SPORULATION PROTEIN YKVU"/>
    <property type="match status" value="1"/>
</dbReference>
<dbReference type="InterPro" id="IPR002528">
    <property type="entry name" value="MATE_fam"/>
</dbReference>
<dbReference type="InterPro" id="IPR045070">
    <property type="entry name" value="MATE_MepA-like"/>
</dbReference>
<keyword evidence="8 10" id="KW-0472">Membrane</keyword>
<dbReference type="EMBL" id="FOYZ01000002">
    <property type="protein sequence ID" value="SFR64876.1"/>
    <property type="molecule type" value="Genomic_DNA"/>
</dbReference>
<keyword evidence="9" id="KW-0046">Antibiotic resistance</keyword>
<dbReference type="Pfam" id="PF01554">
    <property type="entry name" value="MatE"/>
    <property type="match status" value="2"/>
</dbReference>
<dbReference type="PANTHER" id="PTHR43823:SF3">
    <property type="entry name" value="MULTIDRUG EXPORT PROTEIN MEPA"/>
    <property type="match status" value="1"/>
</dbReference>
<dbReference type="Proteomes" id="UP000199659">
    <property type="component" value="Unassembled WGS sequence"/>
</dbReference>
<feature type="transmembrane region" description="Helical" evidence="10">
    <location>
        <begin position="201"/>
        <end position="219"/>
    </location>
</feature>
<evidence type="ECO:0000256" key="5">
    <source>
        <dbReference type="ARBA" id="ARBA00022475"/>
    </source>
</evidence>
<dbReference type="InterPro" id="IPR048279">
    <property type="entry name" value="MdtK-like"/>
</dbReference>
<dbReference type="GO" id="GO:0005886">
    <property type="term" value="C:plasma membrane"/>
    <property type="evidence" value="ECO:0007669"/>
    <property type="project" value="UniProtKB-SubCell"/>
</dbReference>
<evidence type="ECO:0000256" key="4">
    <source>
        <dbReference type="ARBA" id="ARBA00022448"/>
    </source>
</evidence>
<feature type="transmembrane region" description="Helical" evidence="10">
    <location>
        <begin position="354"/>
        <end position="382"/>
    </location>
</feature>
<evidence type="ECO:0000313" key="12">
    <source>
        <dbReference type="Proteomes" id="UP000199659"/>
    </source>
</evidence>
<comment type="similarity">
    <text evidence="2">Belongs to the multi antimicrobial extrusion (MATE) (TC 2.A.66.1) family. MepA subfamily.</text>
</comment>
<evidence type="ECO:0000256" key="7">
    <source>
        <dbReference type="ARBA" id="ARBA00022989"/>
    </source>
</evidence>
<dbReference type="PIRSF" id="PIRSF006603">
    <property type="entry name" value="DinF"/>
    <property type="match status" value="1"/>
</dbReference>
<evidence type="ECO:0000256" key="1">
    <source>
        <dbReference type="ARBA" id="ARBA00004651"/>
    </source>
</evidence>
<feature type="transmembrane region" description="Helical" evidence="10">
    <location>
        <begin position="319"/>
        <end position="342"/>
    </location>
</feature>
<dbReference type="InterPro" id="IPR051327">
    <property type="entry name" value="MATE_MepA_subfamily"/>
</dbReference>
<feature type="transmembrane region" description="Helical" evidence="10">
    <location>
        <begin position="402"/>
        <end position="421"/>
    </location>
</feature>
<dbReference type="NCBIfam" id="TIGR00797">
    <property type="entry name" value="matE"/>
    <property type="match status" value="1"/>
</dbReference>
<name>A0A1I6IDV6_9FIRM</name>
<feature type="transmembrane region" description="Helical" evidence="10">
    <location>
        <begin position="170"/>
        <end position="189"/>
    </location>
</feature>
<evidence type="ECO:0000313" key="11">
    <source>
        <dbReference type="EMBL" id="SFR64876.1"/>
    </source>
</evidence>
<dbReference type="AlphaFoldDB" id="A0A1I6IDV6"/>
<dbReference type="GO" id="GO:0046677">
    <property type="term" value="P:response to antibiotic"/>
    <property type="evidence" value="ECO:0007669"/>
    <property type="project" value="UniProtKB-KW"/>
</dbReference>
<organism evidence="11 12">
    <name type="scientific">Anaeromicropila populeti</name>
    <dbReference type="NCBI Taxonomy" id="37658"/>
    <lineage>
        <taxon>Bacteria</taxon>
        <taxon>Bacillati</taxon>
        <taxon>Bacillota</taxon>
        <taxon>Clostridia</taxon>
        <taxon>Lachnospirales</taxon>
        <taxon>Lachnospiraceae</taxon>
        <taxon>Anaeromicropila</taxon>
    </lineage>
</organism>
<dbReference type="GO" id="GO:0042910">
    <property type="term" value="F:xenobiotic transmembrane transporter activity"/>
    <property type="evidence" value="ECO:0007669"/>
    <property type="project" value="InterPro"/>
</dbReference>
<keyword evidence="12" id="KW-1185">Reference proteome</keyword>
<evidence type="ECO:0000256" key="3">
    <source>
        <dbReference type="ARBA" id="ARBA00022106"/>
    </source>
</evidence>
<feature type="transmembrane region" description="Helical" evidence="10">
    <location>
        <begin position="53"/>
        <end position="76"/>
    </location>
</feature>
<evidence type="ECO:0000256" key="2">
    <source>
        <dbReference type="ARBA" id="ARBA00008417"/>
    </source>
</evidence>
<keyword evidence="7 10" id="KW-1133">Transmembrane helix</keyword>
<evidence type="ECO:0000256" key="10">
    <source>
        <dbReference type="SAM" id="Phobius"/>
    </source>
</evidence>
<feature type="transmembrane region" description="Helical" evidence="10">
    <location>
        <begin position="20"/>
        <end position="41"/>
    </location>
</feature>
<dbReference type="STRING" id="37658.SAMN05661086_00740"/>
<dbReference type="CDD" id="cd13143">
    <property type="entry name" value="MATE_MepA_like"/>
    <property type="match status" value="1"/>
</dbReference>
<feature type="transmembrane region" description="Helical" evidence="10">
    <location>
        <begin position="428"/>
        <end position="445"/>
    </location>
</feature>
<feature type="transmembrane region" description="Helical" evidence="10">
    <location>
        <begin position="97"/>
        <end position="120"/>
    </location>
</feature>
<proteinExistence type="inferred from homology"/>
<gene>
    <name evidence="11" type="ORF">SAMN05661086_00740</name>
</gene>
<dbReference type="GO" id="GO:0015297">
    <property type="term" value="F:antiporter activity"/>
    <property type="evidence" value="ECO:0007669"/>
    <property type="project" value="InterPro"/>
</dbReference>
<dbReference type="OrthoDB" id="9811110at2"/>
<feature type="transmembrane region" description="Helical" evidence="10">
    <location>
        <begin position="140"/>
        <end position="158"/>
    </location>
</feature>
<evidence type="ECO:0000256" key="9">
    <source>
        <dbReference type="ARBA" id="ARBA00023251"/>
    </source>
</evidence>
<protein>
    <recommendedName>
        <fullName evidence="3">Multidrug export protein MepA</fullName>
    </recommendedName>
</protein>
<evidence type="ECO:0000256" key="6">
    <source>
        <dbReference type="ARBA" id="ARBA00022692"/>
    </source>
</evidence>
<reference evidence="11 12" key="1">
    <citation type="submission" date="2016-10" db="EMBL/GenBank/DDBJ databases">
        <authorList>
            <person name="de Groot N.N."/>
        </authorList>
    </citation>
    <scope>NUCLEOTIDE SEQUENCE [LARGE SCALE GENOMIC DNA]</scope>
    <source>
        <strain evidence="11 12">743A</strain>
    </source>
</reference>
<accession>A0A1I6IDV6</accession>
<feature type="transmembrane region" description="Helical" evidence="10">
    <location>
        <begin position="273"/>
        <end position="299"/>
    </location>
</feature>